<evidence type="ECO:0000313" key="3">
    <source>
        <dbReference type="Proteomes" id="UP000309133"/>
    </source>
</evidence>
<dbReference type="Pfam" id="PF09954">
    <property type="entry name" value="DUF2188"/>
    <property type="match status" value="1"/>
</dbReference>
<sequence length="84" mass="9138">MAQNDEDRYVVHNSERGGWDVEKEDARRVSSHESTQADAIARAKQIVGNTGEGEGDIRIQGRDGAFRDGISGADNETSAPDKVH</sequence>
<comment type="caution">
    <text evidence="2">The sequence shown here is derived from an EMBL/GenBank/DDBJ whole genome shotgun (WGS) entry which is preliminary data.</text>
</comment>
<dbReference type="Proteomes" id="UP000309133">
    <property type="component" value="Unassembled WGS sequence"/>
</dbReference>
<evidence type="ECO:0000313" key="2">
    <source>
        <dbReference type="EMBL" id="THG29996.1"/>
    </source>
</evidence>
<dbReference type="OrthoDB" id="3233612at2"/>
<feature type="compositionally biased region" description="Basic and acidic residues" evidence="1">
    <location>
        <begin position="55"/>
        <end position="66"/>
    </location>
</feature>
<protein>
    <submittedName>
        <fullName evidence="2">DUF2188 domain-containing protein</fullName>
    </submittedName>
</protein>
<keyword evidence="3" id="KW-1185">Reference proteome</keyword>
<organism evidence="2 3">
    <name type="scientific">Naasia lichenicola</name>
    <dbReference type="NCBI Taxonomy" id="2565933"/>
    <lineage>
        <taxon>Bacteria</taxon>
        <taxon>Bacillati</taxon>
        <taxon>Actinomycetota</taxon>
        <taxon>Actinomycetes</taxon>
        <taxon>Micrococcales</taxon>
        <taxon>Microbacteriaceae</taxon>
        <taxon>Naasia</taxon>
    </lineage>
</organism>
<proteinExistence type="predicted"/>
<accession>A0A4S4FLB4</accession>
<reference evidence="2 3" key="1">
    <citation type="submission" date="2019-04" db="EMBL/GenBank/DDBJ databases">
        <authorList>
            <person name="Jiang L."/>
        </authorList>
    </citation>
    <scope>NUCLEOTIDE SEQUENCE [LARGE SCALE GENOMIC DNA]</scope>
    <source>
        <strain evidence="2 3">YIM 131853</strain>
    </source>
</reference>
<evidence type="ECO:0000256" key="1">
    <source>
        <dbReference type="SAM" id="MobiDB-lite"/>
    </source>
</evidence>
<gene>
    <name evidence="2" type="ORF">E6C64_15250</name>
</gene>
<feature type="region of interest" description="Disordered" evidence="1">
    <location>
        <begin position="1"/>
        <end position="84"/>
    </location>
</feature>
<feature type="compositionally biased region" description="Basic and acidic residues" evidence="1">
    <location>
        <begin position="1"/>
        <end position="31"/>
    </location>
</feature>
<dbReference type="AlphaFoldDB" id="A0A4S4FLB4"/>
<dbReference type="EMBL" id="SSSM01000005">
    <property type="protein sequence ID" value="THG29996.1"/>
    <property type="molecule type" value="Genomic_DNA"/>
</dbReference>
<dbReference type="InterPro" id="IPR018691">
    <property type="entry name" value="DUF2188"/>
</dbReference>
<name>A0A4S4FLB4_9MICO</name>
<dbReference type="RefSeq" id="WP_136428324.1">
    <property type="nucleotide sequence ID" value="NZ_SSSM01000005.1"/>
</dbReference>